<proteinExistence type="inferred from homology"/>
<dbReference type="InterPro" id="IPR020103">
    <property type="entry name" value="PsdUridine_synth_cat_dom_sf"/>
</dbReference>
<gene>
    <name evidence="4" type="ORF">GCM10022292_24480</name>
</gene>
<dbReference type="RefSeq" id="WP_344715062.1">
    <property type="nucleotide sequence ID" value="NZ_BAABCB010000020.1"/>
</dbReference>
<dbReference type="CDD" id="cd02869">
    <property type="entry name" value="PseudoU_synth_RluA_like"/>
    <property type="match status" value="1"/>
</dbReference>
<dbReference type="PROSITE" id="PS01129">
    <property type="entry name" value="PSI_RLU"/>
    <property type="match status" value="1"/>
</dbReference>
<evidence type="ECO:0000313" key="5">
    <source>
        <dbReference type="Proteomes" id="UP001501682"/>
    </source>
</evidence>
<keyword evidence="5" id="KW-1185">Reference proteome</keyword>
<reference evidence="5" key="1">
    <citation type="journal article" date="2019" name="Int. J. Syst. Evol. Microbiol.">
        <title>The Global Catalogue of Microorganisms (GCM) 10K type strain sequencing project: providing services to taxonomists for standard genome sequencing and annotation.</title>
        <authorList>
            <consortium name="The Broad Institute Genomics Platform"/>
            <consortium name="The Broad Institute Genome Sequencing Center for Infectious Disease"/>
            <person name="Wu L."/>
            <person name="Ma J."/>
        </authorList>
    </citation>
    <scope>NUCLEOTIDE SEQUENCE [LARGE SCALE GENOMIC DNA]</scope>
    <source>
        <strain evidence="5">JCM 17633</strain>
    </source>
</reference>
<protein>
    <submittedName>
        <fullName evidence="4">RluA family pseudouridine synthase</fullName>
    </submittedName>
</protein>
<dbReference type="InterPro" id="IPR006224">
    <property type="entry name" value="PsdUridine_synth_RluA-like_CS"/>
</dbReference>
<dbReference type="EMBL" id="BAABCB010000020">
    <property type="protein sequence ID" value="GAA4244719.1"/>
    <property type="molecule type" value="Genomic_DNA"/>
</dbReference>
<evidence type="ECO:0000256" key="1">
    <source>
        <dbReference type="ARBA" id="ARBA00010876"/>
    </source>
</evidence>
<organism evidence="4 5">
    <name type="scientific">Winogradskyella damuponensis</name>
    <dbReference type="NCBI Taxonomy" id="943939"/>
    <lineage>
        <taxon>Bacteria</taxon>
        <taxon>Pseudomonadati</taxon>
        <taxon>Bacteroidota</taxon>
        <taxon>Flavobacteriia</taxon>
        <taxon>Flavobacteriales</taxon>
        <taxon>Flavobacteriaceae</taxon>
        <taxon>Winogradskyella</taxon>
    </lineage>
</organism>
<dbReference type="Proteomes" id="UP001501682">
    <property type="component" value="Unassembled WGS sequence"/>
</dbReference>
<dbReference type="SUPFAM" id="SSF55120">
    <property type="entry name" value="Pseudouridine synthase"/>
    <property type="match status" value="1"/>
</dbReference>
<accession>A0ABP8CY01</accession>
<dbReference type="Pfam" id="PF00849">
    <property type="entry name" value="PseudoU_synth_2"/>
    <property type="match status" value="1"/>
</dbReference>
<sequence length="311" mass="34796">MASIKREIKDTINLTETHIAPSLPHPIRLQEYSVGLFKSALTKSALKKVLKKNHITVNEHIATSATLINGGEHITISIPKDINPTHTLIFPLTVLFEDDYLAALHKPAGILVSGNTFKTMANALAQNVKRSTRYDAARPQPVHRLDFATTGILLVGKTSSSIRALNQLFEAKTVHKTYYAVTIGDMEAEGTITSNIDDKPSQSHYKVLESVASKRFGTLNLVRLKPLTGRRHQLRKHLYSINHPILGDKDYGIADLILKGKGLYLHAYSLSFNHPFTNETMHLKDDFPKRFKKLFPSKIAEIMANNTSLHY</sequence>
<keyword evidence="2" id="KW-0694">RNA-binding</keyword>
<dbReference type="InterPro" id="IPR006145">
    <property type="entry name" value="PsdUridine_synth_RsuA/RluA"/>
</dbReference>
<evidence type="ECO:0000256" key="2">
    <source>
        <dbReference type="PROSITE-ProRule" id="PRU00182"/>
    </source>
</evidence>
<comment type="similarity">
    <text evidence="1">Belongs to the pseudouridine synthase RluA family.</text>
</comment>
<evidence type="ECO:0000313" key="4">
    <source>
        <dbReference type="EMBL" id="GAA4244719.1"/>
    </source>
</evidence>
<name>A0ABP8CY01_9FLAO</name>
<dbReference type="PANTHER" id="PTHR21600:SF87">
    <property type="entry name" value="RNA PSEUDOURIDYLATE SYNTHASE DOMAIN-CONTAINING PROTEIN 1"/>
    <property type="match status" value="1"/>
</dbReference>
<comment type="caution">
    <text evidence="4">The sequence shown here is derived from an EMBL/GenBank/DDBJ whole genome shotgun (WGS) entry which is preliminary data.</text>
</comment>
<feature type="domain" description="Pseudouridine synthase RsuA/RluA-like" evidence="3">
    <location>
        <begin position="101"/>
        <end position="238"/>
    </location>
</feature>
<dbReference type="PROSITE" id="PS50889">
    <property type="entry name" value="S4"/>
    <property type="match status" value="1"/>
</dbReference>
<evidence type="ECO:0000259" key="3">
    <source>
        <dbReference type="Pfam" id="PF00849"/>
    </source>
</evidence>
<dbReference type="InterPro" id="IPR050188">
    <property type="entry name" value="RluA_PseudoU_synthase"/>
</dbReference>
<dbReference type="PANTHER" id="PTHR21600">
    <property type="entry name" value="MITOCHONDRIAL RNA PSEUDOURIDINE SYNTHASE"/>
    <property type="match status" value="1"/>
</dbReference>
<dbReference type="Gene3D" id="3.30.2350.10">
    <property type="entry name" value="Pseudouridine synthase"/>
    <property type="match status" value="1"/>
</dbReference>